<evidence type="ECO:0000256" key="2">
    <source>
        <dbReference type="SAM" id="SignalP"/>
    </source>
</evidence>
<accession>S7WYL5</accession>
<dbReference type="EMBL" id="ATMR01000139">
    <property type="protein sequence ID" value="EPR71884.1"/>
    <property type="molecule type" value="Genomic_DNA"/>
</dbReference>
<name>S7WYL5_9FLAO</name>
<dbReference type="PROSITE" id="PS51257">
    <property type="entry name" value="PROKAR_LIPOPROTEIN"/>
    <property type="match status" value="1"/>
</dbReference>
<protein>
    <recommendedName>
        <fullName evidence="5">Lipoprotein</fullName>
    </recommendedName>
</protein>
<keyword evidence="2" id="KW-0732">Signal</keyword>
<evidence type="ECO:0000256" key="1">
    <source>
        <dbReference type="SAM" id="MobiDB-lite"/>
    </source>
</evidence>
<dbReference type="RefSeq" id="WP_020896173.1">
    <property type="nucleotide sequence ID" value="NZ_ATMR01000139.1"/>
</dbReference>
<reference evidence="3 4" key="1">
    <citation type="journal article" date="2013" name="Genome Announc.">
        <title>Draft Genome Sequence of Winogradskyella psychrotolerans RS-3T, Isolated from the Marine Transect of Kongsfjorden, Ny-Alesund, Svalbard, Arctic Ocean.</title>
        <authorList>
            <person name="Kumar Pinnaka A."/>
            <person name="Ara S."/>
            <person name="Singh A."/>
            <person name="Shivaji S."/>
        </authorList>
    </citation>
    <scope>NUCLEOTIDE SEQUENCE [LARGE SCALE GENOMIC DNA]</scope>
    <source>
        <strain evidence="3 4">RS-3</strain>
    </source>
</reference>
<feature type="chain" id="PRO_5004547100" description="Lipoprotein" evidence="2">
    <location>
        <begin position="21"/>
        <end position="341"/>
    </location>
</feature>
<comment type="caution">
    <text evidence="3">The sequence shown here is derived from an EMBL/GenBank/DDBJ whole genome shotgun (WGS) entry which is preliminary data.</text>
</comment>
<proteinExistence type="predicted"/>
<dbReference type="eggNOG" id="ENOG5033QU8">
    <property type="taxonomic scope" value="Bacteria"/>
</dbReference>
<dbReference type="AlphaFoldDB" id="S7WYL5"/>
<evidence type="ECO:0000313" key="3">
    <source>
        <dbReference type="EMBL" id="EPR71884.1"/>
    </source>
</evidence>
<sequence>MKNLFKIALLTLVVSVVSCASNEDETTDTQQTIFKATIDGQLLDYGNTSNEITAFVEVTLWDNKRLVISGTDFNLDTSLKLTIGETFLEDPIATGLYEIGTLQDHLETNLYYYNSNDTNGNTTASSEYYSGVYGCDVLASNQVGEINITNLDTENKTVSGTFSGTLFRWIDVTTGELKSVELENGMFSLPYIDRTEDENPDKNIISARVDGFRMVTDDPGSPDSRRSQSSGIDKIRIQGYDGNFGRLTISVPSDVQTGNNYAYQPDGSFQSLGISFENRINIPENLLSNNPDQSNDSYISISNHNEDTNVIEGTFYIENSEIEDRTITDGYFKVTYIDNID</sequence>
<evidence type="ECO:0008006" key="5">
    <source>
        <dbReference type="Google" id="ProtNLM"/>
    </source>
</evidence>
<keyword evidence="4" id="KW-1185">Reference proteome</keyword>
<dbReference type="OrthoDB" id="881763at2"/>
<gene>
    <name evidence="3" type="ORF">ADIWIN_3082</name>
</gene>
<dbReference type="Proteomes" id="UP000014962">
    <property type="component" value="Unassembled WGS sequence"/>
</dbReference>
<feature type="signal peptide" evidence="2">
    <location>
        <begin position="1"/>
        <end position="20"/>
    </location>
</feature>
<organism evidence="3 4">
    <name type="scientific">Winogradskyella psychrotolerans RS-3</name>
    <dbReference type="NCBI Taxonomy" id="641526"/>
    <lineage>
        <taxon>Bacteria</taxon>
        <taxon>Pseudomonadati</taxon>
        <taxon>Bacteroidota</taxon>
        <taxon>Flavobacteriia</taxon>
        <taxon>Flavobacteriales</taxon>
        <taxon>Flavobacteriaceae</taxon>
        <taxon>Winogradskyella</taxon>
    </lineage>
</organism>
<feature type="region of interest" description="Disordered" evidence="1">
    <location>
        <begin position="213"/>
        <end position="232"/>
    </location>
</feature>
<evidence type="ECO:0000313" key="4">
    <source>
        <dbReference type="Proteomes" id="UP000014962"/>
    </source>
</evidence>